<feature type="transmembrane region" description="Helical" evidence="2">
    <location>
        <begin position="400"/>
        <end position="423"/>
    </location>
</feature>
<feature type="transmembrane region" description="Helical" evidence="2">
    <location>
        <begin position="326"/>
        <end position="348"/>
    </location>
</feature>
<evidence type="ECO:0000256" key="1">
    <source>
        <dbReference type="SAM" id="MobiDB-lite"/>
    </source>
</evidence>
<sequence length="448" mass="51263">MNHHHPPPPPPPPPPPQTPFPPIIHHTAAQILISASKLLLHHLPLFLPLSLLLLSFHFNLLYLHHHLSSSLHTNTSLHHHHHPRLRRRPFLHLRRFGTLDNNFFNSASEFDHPLLNPKPNSSFIIISNFDPDFGFSYPISDNGVVLNKIVRNGLFSFKPPFDLFDLINRKGADFVSNSSVSDDDEIKFGFLLGGLRLNRRDFVTLLYFAGFLAVGYVYTVLTYLAIYTMVYGIVFVGVIDHVLGRYSSVYRTVSDGAVLGLRRLSGFVLMRWAVTDALGQVVGIYFFGEVEDQFALIKIFVMTKLMPFADVSVSVKGYERESKGYMLAWFFVELVVGFVFAVDAWVAIVEWRRSGRVIIRKGCRMLGTLLLPSLVIGCWEVIACRVFPRWLLKETYGELFALAFQSVMEVYFMVVWLVFYLAARHRNALSMGRIFGRREVERLLEPVR</sequence>
<dbReference type="EMBL" id="BAABME010002092">
    <property type="protein sequence ID" value="GAA0152986.1"/>
    <property type="molecule type" value="Genomic_DNA"/>
</dbReference>
<feature type="compositionally biased region" description="Pro residues" evidence="1">
    <location>
        <begin position="7"/>
        <end position="21"/>
    </location>
</feature>
<organism evidence="3 4">
    <name type="scientific">Lithospermum erythrorhizon</name>
    <name type="common">Purple gromwell</name>
    <name type="synonym">Lithospermum officinale var. erythrorhizon</name>
    <dbReference type="NCBI Taxonomy" id="34254"/>
    <lineage>
        <taxon>Eukaryota</taxon>
        <taxon>Viridiplantae</taxon>
        <taxon>Streptophyta</taxon>
        <taxon>Embryophyta</taxon>
        <taxon>Tracheophyta</taxon>
        <taxon>Spermatophyta</taxon>
        <taxon>Magnoliopsida</taxon>
        <taxon>eudicotyledons</taxon>
        <taxon>Gunneridae</taxon>
        <taxon>Pentapetalae</taxon>
        <taxon>asterids</taxon>
        <taxon>lamiids</taxon>
        <taxon>Boraginales</taxon>
        <taxon>Boraginaceae</taxon>
        <taxon>Boraginoideae</taxon>
        <taxon>Lithospermeae</taxon>
        <taxon>Lithospermum</taxon>
    </lineage>
</organism>
<dbReference type="InterPro" id="IPR056715">
    <property type="entry name" value="DUF7813"/>
</dbReference>
<keyword evidence="2" id="KW-0812">Transmembrane</keyword>
<evidence type="ECO:0008006" key="5">
    <source>
        <dbReference type="Google" id="ProtNLM"/>
    </source>
</evidence>
<evidence type="ECO:0000256" key="2">
    <source>
        <dbReference type="SAM" id="Phobius"/>
    </source>
</evidence>
<feature type="transmembrane region" description="Helical" evidence="2">
    <location>
        <begin position="369"/>
        <end position="388"/>
    </location>
</feature>
<gene>
    <name evidence="3" type="ORF">LIER_11329</name>
</gene>
<protein>
    <recommendedName>
        <fullName evidence="5">Transmembrane protein</fullName>
    </recommendedName>
</protein>
<dbReference type="PANTHER" id="PTHR36353">
    <property type="entry name" value="TRANSMEMBRANE PROTEIN"/>
    <property type="match status" value="1"/>
</dbReference>
<dbReference type="Proteomes" id="UP001454036">
    <property type="component" value="Unassembled WGS sequence"/>
</dbReference>
<proteinExistence type="predicted"/>
<keyword evidence="2" id="KW-1133">Transmembrane helix</keyword>
<dbReference type="PANTHER" id="PTHR36353:SF1">
    <property type="entry name" value="TRANSMEMBRANE PROTEIN"/>
    <property type="match status" value="1"/>
</dbReference>
<evidence type="ECO:0000313" key="3">
    <source>
        <dbReference type="EMBL" id="GAA0152986.1"/>
    </source>
</evidence>
<keyword evidence="2" id="KW-0472">Membrane</keyword>
<comment type="caution">
    <text evidence="3">The sequence shown here is derived from an EMBL/GenBank/DDBJ whole genome shotgun (WGS) entry which is preliminary data.</text>
</comment>
<dbReference type="AlphaFoldDB" id="A0AAV3PP73"/>
<dbReference type="SUPFAM" id="SSF101447">
    <property type="entry name" value="Formin homology 2 domain (FH2 domain)"/>
    <property type="match status" value="1"/>
</dbReference>
<keyword evidence="4" id="KW-1185">Reference proteome</keyword>
<feature type="region of interest" description="Disordered" evidence="1">
    <location>
        <begin position="1"/>
        <end position="21"/>
    </location>
</feature>
<accession>A0AAV3PP73</accession>
<feature type="transmembrane region" description="Helical" evidence="2">
    <location>
        <begin position="45"/>
        <end position="63"/>
    </location>
</feature>
<reference evidence="3 4" key="1">
    <citation type="submission" date="2024-01" db="EMBL/GenBank/DDBJ databases">
        <title>The complete chloroplast genome sequence of Lithospermum erythrorhizon: insights into the phylogenetic relationship among Boraginaceae species and the maternal lineages of purple gromwells.</title>
        <authorList>
            <person name="Okada T."/>
            <person name="Watanabe K."/>
        </authorList>
    </citation>
    <scope>NUCLEOTIDE SEQUENCE [LARGE SCALE GENOMIC DNA]</scope>
</reference>
<dbReference type="Pfam" id="PF25105">
    <property type="entry name" value="DUF7813"/>
    <property type="match status" value="1"/>
</dbReference>
<name>A0AAV3PP73_LITER</name>
<evidence type="ECO:0000313" key="4">
    <source>
        <dbReference type="Proteomes" id="UP001454036"/>
    </source>
</evidence>
<feature type="transmembrane region" description="Helical" evidence="2">
    <location>
        <begin position="202"/>
        <end position="218"/>
    </location>
</feature>